<sequence length="395" mass="45081">MPTKRPIYNGNKVNISPAQARKIALLSQGLCTSKPKGNAYQKTVHAMQNLGYVQIDTLSVVQRAHHHTLWTRNPDYHPHHLDQMLADGLVYEYWSHAASYLSMAHFRFSLPRKRAIQSGQQKHWFKKDEKLMASILDRIRIDGPLMAKDFASNVKKKTGWESKPTKQALETLYMQGDLMIAARKNFHKVYDLTERVLPSHVDTCVPSSSEHAQFLVTRYLADHGVGKLAEMVYLLKDVKPHVHTALNSLQEEGVISKVLVGNEPYYTTDAALALLDSRMKRRQVSILSPFDNLLIQRARAKQLFGFDYLLECYTPAAKRQYGYFCLPILWGEHLVGVLDCKAHKTQSVLEIISAYVQAPLIHHQEFGSALNKALMQFANFNNMTRCSAFDLQPYR</sequence>
<gene>
    <name evidence="1" type="ORF">D1Z90_16900</name>
</gene>
<reference evidence="1 2" key="1">
    <citation type="submission" date="2018-09" db="EMBL/GenBank/DDBJ databases">
        <authorList>
            <person name="Wang F."/>
        </authorList>
    </citation>
    <scope>NUCLEOTIDE SEQUENCE [LARGE SCALE GENOMIC DNA]</scope>
    <source>
        <strain evidence="1 2">PLHSC7-2</strain>
    </source>
</reference>
<dbReference type="PANTHER" id="PTHR30528:SF0">
    <property type="entry name" value="CYTOPLASMIC PROTEIN"/>
    <property type="match status" value="1"/>
</dbReference>
<keyword evidence="2" id="KW-1185">Reference proteome</keyword>
<dbReference type="OrthoDB" id="9787207at2"/>
<accession>A0A418YB55</accession>
<dbReference type="AlphaFoldDB" id="A0A418YB55"/>
<dbReference type="InterPro" id="IPR009351">
    <property type="entry name" value="AlkZ-like"/>
</dbReference>
<evidence type="ECO:0000313" key="2">
    <source>
        <dbReference type="Proteomes" id="UP000283255"/>
    </source>
</evidence>
<dbReference type="Proteomes" id="UP000283255">
    <property type="component" value="Unassembled WGS sequence"/>
</dbReference>
<dbReference type="Pfam" id="PF06224">
    <property type="entry name" value="AlkZ-like"/>
    <property type="match status" value="1"/>
</dbReference>
<dbReference type="PANTHER" id="PTHR30528">
    <property type="entry name" value="CYTOPLASMIC PROTEIN"/>
    <property type="match status" value="1"/>
</dbReference>
<dbReference type="EMBL" id="QZCH01000027">
    <property type="protein sequence ID" value="RJG40216.1"/>
    <property type="molecule type" value="Genomic_DNA"/>
</dbReference>
<name>A0A418YB55_9GAMM</name>
<comment type="caution">
    <text evidence="1">The sequence shown here is derived from an EMBL/GenBank/DDBJ whole genome shotgun (WGS) entry which is preliminary data.</text>
</comment>
<protein>
    <submittedName>
        <fullName evidence="1">Winged helix-turn-helix domain-containing protein</fullName>
    </submittedName>
</protein>
<organism evidence="1 2">
    <name type="scientific">Motilimonas pumila</name>
    <dbReference type="NCBI Taxonomy" id="2303987"/>
    <lineage>
        <taxon>Bacteria</taxon>
        <taxon>Pseudomonadati</taxon>
        <taxon>Pseudomonadota</taxon>
        <taxon>Gammaproteobacteria</taxon>
        <taxon>Alteromonadales</taxon>
        <taxon>Alteromonadales genera incertae sedis</taxon>
        <taxon>Motilimonas</taxon>
    </lineage>
</organism>
<reference evidence="1 2" key="2">
    <citation type="submission" date="2019-01" db="EMBL/GenBank/DDBJ databases">
        <title>Motilimonas pumilus sp. nov., isolated from the gut of sea cucumber (Apostichopus japonicus).</title>
        <authorList>
            <person name="Wang F.-Q."/>
            <person name="Ren L.-H."/>
            <person name="Lin Y.-W."/>
            <person name="Sun G.-H."/>
            <person name="Du Z.-J."/>
            <person name="Zhao J.-X."/>
            <person name="Liu X.-J."/>
            <person name="Liu L.-J."/>
        </authorList>
    </citation>
    <scope>NUCLEOTIDE SEQUENCE [LARGE SCALE GENOMIC DNA]</scope>
    <source>
        <strain evidence="1 2">PLHSC7-2</strain>
    </source>
</reference>
<proteinExistence type="predicted"/>
<evidence type="ECO:0000313" key="1">
    <source>
        <dbReference type="EMBL" id="RJG40216.1"/>
    </source>
</evidence>